<dbReference type="EMBL" id="ML743558">
    <property type="protein sequence ID" value="KAE8141317.1"/>
    <property type="molecule type" value="Genomic_DNA"/>
</dbReference>
<comment type="subcellular location">
    <subcellularLocation>
        <location evidence="1">Membrane</location>
        <topology evidence="1">Multi-pass membrane protein</topology>
    </subcellularLocation>
</comment>
<feature type="transmembrane region" description="Helical" evidence="5">
    <location>
        <begin position="161"/>
        <end position="178"/>
    </location>
</feature>
<evidence type="ECO:0000313" key="8">
    <source>
        <dbReference type="Proteomes" id="UP000325672"/>
    </source>
</evidence>
<dbReference type="InterPro" id="IPR050524">
    <property type="entry name" value="APC_YAT"/>
</dbReference>
<keyword evidence="8" id="KW-1185">Reference proteome</keyword>
<evidence type="ECO:0000313" key="7">
    <source>
        <dbReference type="EMBL" id="KAE8141317.1"/>
    </source>
</evidence>
<dbReference type="Proteomes" id="UP000325672">
    <property type="component" value="Unassembled WGS sequence"/>
</dbReference>
<evidence type="ECO:0000256" key="3">
    <source>
        <dbReference type="ARBA" id="ARBA00022989"/>
    </source>
</evidence>
<accession>A0A5N6T4T2</accession>
<evidence type="ECO:0000259" key="6">
    <source>
        <dbReference type="Pfam" id="PF00324"/>
    </source>
</evidence>
<feature type="transmembrane region" description="Helical" evidence="5">
    <location>
        <begin position="122"/>
        <end position="141"/>
    </location>
</feature>
<keyword evidence="3 5" id="KW-1133">Transmembrane helix</keyword>
<dbReference type="PANTHER" id="PTHR43341:SF6">
    <property type="entry name" value="AMINO ACID TRANSPORTER (EUROFUNG)"/>
    <property type="match status" value="1"/>
</dbReference>
<dbReference type="Pfam" id="PF00324">
    <property type="entry name" value="AA_permease"/>
    <property type="match status" value="1"/>
</dbReference>
<dbReference type="GO" id="GO:0016020">
    <property type="term" value="C:membrane"/>
    <property type="evidence" value="ECO:0007669"/>
    <property type="project" value="UniProtKB-SubCell"/>
</dbReference>
<dbReference type="AlphaFoldDB" id="A0A5N6T4T2"/>
<feature type="transmembrane region" description="Helical" evidence="5">
    <location>
        <begin position="70"/>
        <end position="88"/>
    </location>
</feature>
<name>A0A5N6T4T2_ASPPS</name>
<keyword evidence="2 5" id="KW-0812">Transmembrane</keyword>
<dbReference type="PANTHER" id="PTHR43341">
    <property type="entry name" value="AMINO ACID PERMEASE"/>
    <property type="match status" value="1"/>
</dbReference>
<protein>
    <submittedName>
        <fullName evidence="7">Amino acid permease/ SLC12A domain-containing protein</fullName>
    </submittedName>
</protein>
<evidence type="ECO:0000256" key="5">
    <source>
        <dbReference type="SAM" id="Phobius"/>
    </source>
</evidence>
<dbReference type="OrthoDB" id="10062876at2759"/>
<proteinExistence type="predicted"/>
<evidence type="ECO:0000256" key="1">
    <source>
        <dbReference type="ARBA" id="ARBA00004141"/>
    </source>
</evidence>
<organism evidence="7 8">
    <name type="scientific">Aspergillus pseudotamarii</name>
    <dbReference type="NCBI Taxonomy" id="132259"/>
    <lineage>
        <taxon>Eukaryota</taxon>
        <taxon>Fungi</taxon>
        <taxon>Dikarya</taxon>
        <taxon>Ascomycota</taxon>
        <taxon>Pezizomycotina</taxon>
        <taxon>Eurotiomycetes</taxon>
        <taxon>Eurotiomycetidae</taxon>
        <taxon>Eurotiales</taxon>
        <taxon>Aspergillaceae</taxon>
        <taxon>Aspergillus</taxon>
        <taxon>Aspergillus subgen. Circumdati</taxon>
    </lineage>
</organism>
<keyword evidence="4 5" id="KW-0472">Membrane</keyword>
<feature type="transmembrane region" description="Helical" evidence="5">
    <location>
        <begin position="17"/>
        <end position="36"/>
    </location>
</feature>
<evidence type="ECO:0000256" key="4">
    <source>
        <dbReference type="ARBA" id="ARBA00023136"/>
    </source>
</evidence>
<feature type="domain" description="Amino acid permease/ SLC12A" evidence="6">
    <location>
        <begin position="3"/>
        <end position="249"/>
    </location>
</feature>
<dbReference type="GeneID" id="43641009"/>
<sequence>MDATRPRVYINNAFEAIYYRFFFVYILAAISVGIFVAYNDPPLLSLFLMNLGSGTEAASLFILATENMKVVGFPHLINALLVTTIFLARNKYIHVLFEPKFIRILPGRPGTKVSEKCTKNGAPIYCVISVMCFPLLSLLSLSNGTWQALTWLTNLITAGPIIVYIVVCVTYIFFSRACQAQSVDRKAFPYFGRFQPDSAWIGLIGECLIVIFYGYSSFIAWDVSNYFTHCTMLILAPVLYFSWKIFWLTRVRPMIDAYEAGLTSPPKWFWAEILETVGWRRDSKNQEVSNGC</sequence>
<dbReference type="RefSeq" id="XP_031917380.1">
    <property type="nucleotide sequence ID" value="XM_032056799.1"/>
</dbReference>
<dbReference type="InterPro" id="IPR004841">
    <property type="entry name" value="AA-permease/SLC12A_dom"/>
</dbReference>
<evidence type="ECO:0000256" key="2">
    <source>
        <dbReference type="ARBA" id="ARBA00022692"/>
    </source>
</evidence>
<feature type="transmembrane region" description="Helical" evidence="5">
    <location>
        <begin position="199"/>
        <end position="220"/>
    </location>
</feature>
<dbReference type="GO" id="GO:0015171">
    <property type="term" value="F:amino acid transmembrane transporter activity"/>
    <property type="evidence" value="ECO:0007669"/>
    <property type="project" value="TreeGrafter"/>
</dbReference>
<gene>
    <name evidence="7" type="ORF">BDV38DRAFT_268570</name>
</gene>
<reference evidence="7 8" key="1">
    <citation type="submission" date="2019-04" db="EMBL/GenBank/DDBJ databases">
        <title>Friends and foes A comparative genomics study of 23 Aspergillus species from section Flavi.</title>
        <authorList>
            <consortium name="DOE Joint Genome Institute"/>
            <person name="Kjaerbolling I."/>
            <person name="Vesth T."/>
            <person name="Frisvad J.C."/>
            <person name="Nybo J.L."/>
            <person name="Theobald S."/>
            <person name="Kildgaard S."/>
            <person name="Isbrandt T."/>
            <person name="Kuo A."/>
            <person name="Sato A."/>
            <person name="Lyhne E.K."/>
            <person name="Kogle M.E."/>
            <person name="Wiebenga A."/>
            <person name="Kun R.S."/>
            <person name="Lubbers R.J."/>
            <person name="Makela M.R."/>
            <person name="Barry K."/>
            <person name="Chovatia M."/>
            <person name="Clum A."/>
            <person name="Daum C."/>
            <person name="Haridas S."/>
            <person name="He G."/>
            <person name="LaButti K."/>
            <person name="Lipzen A."/>
            <person name="Mondo S."/>
            <person name="Riley R."/>
            <person name="Salamov A."/>
            <person name="Simmons B.A."/>
            <person name="Magnuson J.K."/>
            <person name="Henrissat B."/>
            <person name="Mortensen U.H."/>
            <person name="Larsen T.O."/>
            <person name="Devries R.P."/>
            <person name="Grigoriev I.V."/>
            <person name="Machida M."/>
            <person name="Baker S.E."/>
            <person name="Andersen M.R."/>
        </authorList>
    </citation>
    <scope>NUCLEOTIDE SEQUENCE [LARGE SCALE GENOMIC DNA]</scope>
    <source>
        <strain evidence="7 8">CBS 117625</strain>
    </source>
</reference>
<feature type="transmembrane region" description="Helical" evidence="5">
    <location>
        <begin position="226"/>
        <end position="246"/>
    </location>
</feature>